<dbReference type="GO" id="GO:0006364">
    <property type="term" value="P:rRNA processing"/>
    <property type="evidence" value="ECO:0007669"/>
    <property type="project" value="UniProtKB-KW"/>
</dbReference>
<dbReference type="Proteomes" id="UP001182556">
    <property type="component" value="Unassembled WGS sequence"/>
</dbReference>
<dbReference type="AlphaFoldDB" id="A0AAD9FSU7"/>
<keyword evidence="3" id="KW-0698">rRNA processing</keyword>
<evidence type="ECO:0000313" key="9">
    <source>
        <dbReference type="EMBL" id="KAK1925605.1"/>
    </source>
</evidence>
<feature type="region of interest" description="Disordered" evidence="7">
    <location>
        <begin position="267"/>
        <end position="385"/>
    </location>
</feature>
<evidence type="ECO:0000256" key="7">
    <source>
        <dbReference type="SAM" id="MobiDB-lite"/>
    </source>
</evidence>
<evidence type="ECO:0000256" key="5">
    <source>
        <dbReference type="ARBA" id="ARBA00038007"/>
    </source>
</evidence>
<accession>A0AAD9FSU7</accession>
<dbReference type="Pfam" id="PF01585">
    <property type="entry name" value="G-patch"/>
    <property type="match status" value="1"/>
</dbReference>
<gene>
    <name evidence="9" type="ORF">DB88DRAFT_484474</name>
</gene>
<feature type="region of interest" description="Disordered" evidence="7">
    <location>
        <begin position="1"/>
        <end position="24"/>
    </location>
</feature>
<sequence length="385" mass="40945">MGLAERKVKQRIGHDPRNLSWSGDTNRFSYKHMTALGWSGDKGLGANADGNPNHIAVARKLDNGGIGMARARKEGDDNAAGAGQAGRGLEDVLKRLAAASASATPSPAPESPAESSDKEQKKRNKIASRQRHLQSKRLASSSPAALAEILGVPISSLPASPSSSAPGTPAEATPEPDTPAETLDPETDRTAEETVKKSTLSVADYFKQKMREKMLARQAAAAANGTAPVELAADSLAALKEDKPKVAIGGVAWEGSKMAFDEEKVDLGDLGTEAGPSTSATPEVDGKAAKKAKKEAKRLKKLPESASASPAPPAATGDETSVADAEAKAKREKKERKEEKKRKRDEEEAEVKDEGKKDKKDKKRKRDDDSGEKKSKKDKERKSKE</sequence>
<feature type="compositionally biased region" description="Low complexity" evidence="7">
    <location>
        <begin position="155"/>
        <end position="182"/>
    </location>
</feature>
<comment type="caution">
    <text evidence="9">The sequence shown here is derived from an EMBL/GenBank/DDBJ whole genome shotgun (WGS) entry which is preliminary data.</text>
</comment>
<evidence type="ECO:0000313" key="10">
    <source>
        <dbReference type="Proteomes" id="UP001182556"/>
    </source>
</evidence>
<feature type="domain" description="G-patch" evidence="8">
    <location>
        <begin position="25"/>
        <end position="71"/>
    </location>
</feature>
<keyword evidence="10" id="KW-1185">Reference proteome</keyword>
<proteinExistence type="inferred from homology"/>
<evidence type="ECO:0000256" key="1">
    <source>
        <dbReference type="ARBA" id="ARBA00004604"/>
    </source>
</evidence>
<dbReference type="InterPro" id="IPR050656">
    <property type="entry name" value="PINX1"/>
</dbReference>
<feature type="compositionally biased region" description="Basic and acidic residues" evidence="7">
    <location>
        <begin position="186"/>
        <end position="196"/>
    </location>
</feature>
<dbReference type="EMBL" id="JAODAN010000003">
    <property type="protein sequence ID" value="KAK1925605.1"/>
    <property type="molecule type" value="Genomic_DNA"/>
</dbReference>
<dbReference type="SMART" id="SM00443">
    <property type="entry name" value="G_patch"/>
    <property type="match status" value="1"/>
</dbReference>
<dbReference type="PROSITE" id="PS50174">
    <property type="entry name" value="G_PATCH"/>
    <property type="match status" value="1"/>
</dbReference>
<feature type="compositionally biased region" description="Basic and acidic residues" evidence="7">
    <location>
        <begin position="1"/>
        <end position="17"/>
    </location>
</feature>
<feature type="compositionally biased region" description="Basic residues" evidence="7">
    <location>
        <begin position="289"/>
        <end position="300"/>
    </location>
</feature>
<evidence type="ECO:0000256" key="4">
    <source>
        <dbReference type="ARBA" id="ARBA00023242"/>
    </source>
</evidence>
<feature type="compositionally biased region" description="Basic residues" evidence="7">
    <location>
        <begin position="121"/>
        <end position="135"/>
    </location>
</feature>
<feature type="region of interest" description="Disordered" evidence="7">
    <location>
        <begin position="155"/>
        <end position="196"/>
    </location>
</feature>
<keyword evidence="2" id="KW-0690">Ribosome biogenesis</keyword>
<feature type="region of interest" description="Disordered" evidence="7">
    <location>
        <begin position="91"/>
        <end position="141"/>
    </location>
</feature>
<evidence type="ECO:0000256" key="2">
    <source>
        <dbReference type="ARBA" id="ARBA00022517"/>
    </source>
</evidence>
<dbReference type="InterPro" id="IPR000467">
    <property type="entry name" value="G_patch_dom"/>
</dbReference>
<evidence type="ECO:0000256" key="3">
    <source>
        <dbReference type="ARBA" id="ARBA00022552"/>
    </source>
</evidence>
<feature type="compositionally biased region" description="Basic and acidic residues" evidence="7">
    <location>
        <begin position="366"/>
        <end position="385"/>
    </location>
</feature>
<evidence type="ECO:0000259" key="8">
    <source>
        <dbReference type="PROSITE" id="PS50174"/>
    </source>
</evidence>
<keyword evidence="4" id="KW-0539">Nucleus</keyword>
<feature type="compositionally biased region" description="Basic residues" evidence="7">
    <location>
        <begin position="330"/>
        <end position="343"/>
    </location>
</feature>
<dbReference type="GO" id="GO:0003676">
    <property type="term" value="F:nucleic acid binding"/>
    <property type="evidence" value="ECO:0007669"/>
    <property type="project" value="InterPro"/>
</dbReference>
<dbReference type="PANTHER" id="PTHR23149:SF31">
    <property type="entry name" value="PROTEIN PXR1"/>
    <property type="match status" value="1"/>
</dbReference>
<dbReference type="PANTHER" id="PTHR23149">
    <property type="entry name" value="G PATCH DOMAIN CONTAINING PROTEIN"/>
    <property type="match status" value="1"/>
</dbReference>
<comment type="subcellular location">
    <subcellularLocation>
        <location evidence="1">Nucleus</location>
        <location evidence="1">Nucleolus</location>
    </subcellularLocation>
</comment>
<evidence type="ECO:0000256" key="6">
    <source>
        <dbReference type="ARBA" id="ARBA00041961"/>
    </source>
</evidence>
<comment type="similarity">
    <text evidence="5">Belongs to the PINX1 family.</text>
</comment>
<protein>
    <recommendedName>
        <fullName evidence="6">PinX1-related protein 1</fullName>
    </recommendedName>
</protein>
<reference evidence="9" key="1">
    <citation type="submission" date="2023-02" db="EMBL/GenBank/DDBJ databases">
        <title>Identification and recombinant expression of a fungal hydrolase from Papiliotrema laurentii that hydrolyzes apple cutin and clears colloidal polyester polyurethane.</title>
        <authorList>
            <consortium name="DOE Joint Genome Institute"/>
            <person name="Roman V.A."/>
            <person name="Bojanowski C."/>
            <person name="Crable B.R."/>
            <person name="Wagner D.N."/>
            <person name="Hung C.S."/>
            <person name="Nadeau L.J."/>
            <person name="Schratz L."/>
            <person name="Haridas S."/>
            <person name="Pangilinan J."/>
            <person name="Lipzen A."/>
            <person name="Na H."/>
            <person name="Yan M."/>
            <person name="Ng V."/>
            <person name="Grigoriev I.V."/>
            <person name="Spatafora J.W."/>
            <person name="Barlow D."/>
            <person name="Biffinger J."/>
            <person name="Kelley-Loughnane N."/>
            <person name="Varaljay V.A."/>
            <person name="Crookes-Goodson W.J."/>
        </authorList>
    </citation>
    <scope>NUCLEOTIDE SEQUENCE</scope>
    <source>
        <strain evidence="9">5307AH</strain>
    </source>
</reference>
<dbReference type="GO" id="GO:0005730">
    <property type="term" value="C:nucleolus"/>
    <property type="evidence" value="ECO:0007669"/>
    <property type="project" value="UniProtKB-SubCell"/>
</dbReference>
<name>A0AAD9FSU7_PAPLA</name>
<organism evidence="9 10">
    <name type="scientific">Papiliotrema laurentii</name>
    <name type="common">Cryptococcus laurentii</name>
    <dbReference type="NCBI Taxonomy" id="5418"/>
    <lineage>
        <taxon>Eukaryota</taxon>
        <taxon>Fungi</taxon>
        <taxon>Dikarya</taxon>
        <taxon>Basidiomycota</taxon>
        <taxon>Agaricomycotina</taxon>
        <taxon>Tremellomycetes</taxon>
        <taxon>Tremellales</taxon>
        <taxon>Rhynchogastremaceae</taxon>
        <taxon>Papiliotrema</taxon>
    </lineage>
</organism>